<dbReference type="AlphaFoldDB" id="A0AAD9A4F0"/>
<proteinExistence type="predicted"/>
<organism evidence="2 3">
    <name type="scientific">Colletotrichum chrysophilum</name>
    <dbReference type="NCBI Taxonomy" id="1836956"/>
    <lineage>
        <taxon>Eukaryota</taxon>
        <taxon>Fungi</taxon>
        <taxon>Dikarya</taxon>
        <taxon>Ascomycota</taxon>
        <taxon>Pezizomycotina</taxon>
        <taxon>Sordariomycetes</taxon>
        <taxon>Hypocreomycetidae</taxon>
        <taxon>Glomerellales</taxon>
        <taxon>Glomerellaceae</taxon>
        <taxon>Colletotrichum</taxon>
        <taxon>Colletotrichum gloeosporioides species complex</taxon>
    </lineage>
</organism>
<evidence type="ECO:0000313" key="2">
    <source>
        <dbReference type="EMBL" id="KAK1840924.1"/>
    </source>
</evidence>
<evidence type="ECO:0000256" key="1">
    <source>
        <dbReference type="SAM" id="MobiDB-lite"/>
    </source>
</evidence>
<sequence length="89" mass="9877">MSKIHGGRNRRVMDAFRPNHAPAMLRDSRVQGPAQNGNKSGGSVAGGPDGTCAALAMPHRADQTQSRDHILKLDARRQHWRMRSRPLTR</sequence>
<feature type="compositionally biased region" description="Gly residues" evidence="1">
    <location>
        <begin position="39"/>
        <end position="49"/>
    </location>
</feature>
<protein>
    <submittedName>
        <fullName evidence="2">Uncharacterized protein</fullName>
    </submittedName>
</protein>
<feature type="region of interest" description="Disordered" evidence="1">
    <location>
        <begin position="16"/>
        <end position="51"/>
    </location>
</feature>
<dbReference type="Proteomes" id="UP001243330">
    <property type="component" value="Unassembled WGS sequence"/>
</dbReference>
<dbReference type="EMBL" id="JAQOWY010000520">
    <property type="protein sequence ID" value="KAK1840924.1"/>
    <property type="molecule type" value="Genomic_DNA"/>
</dbReference>
<evidence type="ECO:0000313" key="3">
    <source>
        <dbReference type="Proteomes" id="UP001243330"/>
    </source>
</evidence>
<accession>A0AAD9A4F0</accession>
<keyword evidence="3" id="KW-1185">Reference proteome</keyword>
<gene>
    <name evidence="2" type="ORF">CCHR01_16455</name>
</gene>
<name>A0AAD9A4F0_9PEZI</name>
<reference evidence="2" key="1">
    <citation type="submission" date="2023-01" db="EMBL/GenBank/DDBJ databases">
        <title>Colletotrichum chrysophilum M932 genome sequence.</title>
        <authorList>
            <person name="Baroncelli R."/>
        </authorList>
    </citation>
    <scope>NUCLEOTIDE SEQUENCE</scope>
    <source>
        <strain evidence="2">M932</strain>
    </source>
</reference>
<comment type="caution">
    <text evidence="2">The sequence shown here is derived from an EMBL/GenBank/DDBJ whole genome shotgun (WGS) entry which is preliminary data.</text>
</comment>